<feature type="chain" id="PRO_5047377191" evidence="2">
    <location>
        <begin position="23"/>
        <end position="346"/>
    </location>
</feature>
<comment type="caution">
    <text evidence="4">The sequence shown here is derived from an EMBL/GenBank/DDBJ whole genome shotgun (WGS) entry which is preliminary data.</text>
</comment>
<keyword evidence="1 2" id="KW-0732">Signal</keyword>
<feature type="signal peptide" evidence="2">
    <location>
        <begin position="1"/>
        <end position="22"/>
    </location>
</feature>
<dbReference type="InterPro" id="IPR031343">
    <property type="entry name" value="DUF5105"/>
</dbReference>
<accession>A0ABU6P267</accession>
<gene>
    <name evidence="4" type="ORF">P9271_18910</name>
</gene>
<evidence type="ECO:0000256" key="1">
    <source>
        <dbReference type="ARBA" id="ARBA00022729"/>
    </source>
</evidence>
<dbReference type="GeneID" id="301140816"/>
<evidence type="ECO:0000313" key="5">
    <source>
        <dbReference type="Proteomes" id="UP001342826"/>
    </source>
</evidence>
<evidence type="ECO:0000256" key="2">
    <source>
        <dbReference type="SAM" id="SignalP"/>
    </source>
</evidence>
<reference evidence="4 5" key="1">
    <citation type="submission" date="2023-03" db="EMBL/GenBank/DDBJ databases">
        <title>Bacillus Genome Sequencing.</title>
        <authorList>
            <person name="Dunlap C."/>
        </authorList>
    </citation>
    <scope>NUCLEOTIDE SEQUENCE [LARGE SCALE GENOMIC DNA]</scope>
    <source>
        <strain evidence="4 5">NRS-1717</strain>
    </source>
</reference>
<feature type="domain" description="DUF5105" evidence="3">
    <location>
        <begin position="157"/>
        <end position="341"/>
    </location>
</feature>
<dbReference type="InterPro" id="IPR029050">
    <property type="entry name" value="Immunoprotect_excell_Ig-like"/>
</dbReference>
<keyword evidence="5" id="KW-1185">Reference proteome</keyword>
<organism evidence="4 5">
    <name type="scientific">Metabacillus fastidiosus</name>
    <dbReference type="NCBI Taxonomy" id="1458"/>
    <lineage>
        <taxon>Bacteria</taxon>
        <taxon>Bacillati</taxon>
        <taxon>Bacillota</taxon>
        <taxon>Bacilli</taxon>
        <taxon>Bacillales</taxon>
        <taxon>Bacillaceae</taxon>
        <taxon>Metabacillus</taxon>
    </lineage>
</organism>
<name>A0ABU6P267_9BACI</name>
<dbReference type="Gene3D" id="2.60.40.1240">
    <property type="match status" value="1"/>
</dbReference>
<dbReference type="EMBL" id="JARTFS010000016">
    <property type="protein sequence ID" value="MED4403381.1"/>
    <property type="molecule type" value="Genomic_DNA"/>
</dbReference>
<sequence length="346" mass="39099">MFKRINFLLVILAVFLILSACSDKTEKTGGTAKSKQIEAKIESAQYIKSSRIEEEDQDAIAVKINVKNLLDSEIRLSSYDGIKLYDGDQQLSTESDLYDSKIGLDIDTSGGIGAGKSKTVLAIFEVEKDKKYEIGLNPSIPGEEEKEVILEFDTAKYAESHETLDDPAKAFAAYVDQIYYEKENNDYEKFVTADKAALQEAAKKTFKNTIKDAFYEKVSDEQLEKMYMSYRNMLAEKAKVDVKTIAYANDKAVVGVNIETIPLGNISSEIIEYKREFTEDTGSYDREEVTEYIVSKFDEIISSMELKASEDRIEIPITKKDGKWVIKPTQEYGRSLDEIFIKGAVY</sequence>
<proteinExistence type="predicted"/>
<evidence type="ECO:0000313" key="4">
    <source>
        <dbReference type="EMBL" id="MED4403381.1"/>
    </source>
</evidence>
<evidence type="ECO:0000259" key="3">
    <source>
        <dbReference type="Pfam" id="PF17118"/>
    </source>
</evidence>
<protein>
    <submittedName>
        <fullName evidence="4">DUF5105 domain-containing protein</fullName>
    </submittedName>
</protein>
<dbReference type="Proteomes" id="UP001342826">
    <property type="component" value="Unassembled WGS sequence"/>
</dbReference>
<dbReference type="RefSeq" id="WP_066228440.1">
    <property type="nucleotide sequence ID" value="NZ_JARTFQ010000001.1"/>
</dbReference>
<dbReference type="Pfam" id="PF17118">
    <property type="entry name" value="DUF5105"/>
    <property type="match status" value="1"/>
</dbReference>
<dbReference type="PROSITE" id="PS51257">
    <property type="entry name" value="PROKAR_LIPOPROTEIN"/>
    <property type="match status" value="1"/>
</dbReference>